<accession>A0ABW5NGF7</accession>
<comment type="caution">
    <text evidence="1">The sequence shown here is derived from an EMBL/GenBank/DDBJ whole genome shotgun (WGS) entry which is preliminary data.</text>
</comment>
<evidence type="ECO:0008006" key="3">
    <source>
        <dbReference type="Google" id="ProtNLM"/>
    </source>
</evidence>
<evidence type="ECO:0000313" key="1">
    <source>
        <dbReference type="EMBL" id="MFD2598216.1"/>
    </source>
</evidence>
<proteinExistence type="predicted"/>
<name>A0ABW5NGF7_9SPHI</name>
<reference evidence="2" key="1">
    <citation type="journal article" date="2019" name="Int. J. Syst. Evol. Microbiol.">
        <title>The Global Catalogue of Microorganisms (GCM) 10K type strain sequencing project: providing services to taxonomists for standard genome sequencing and annotation.</title>
        <authorList>
            <consortium name="The Broad Institute Genomics Platform"/>
            <consortium name="The Broad Institute Genome Sequencing Center for Infectious Disease"/>
            <person name="Wu L."/>
            <person name="Ma J."/>
        </authorList>
    </citation>
    <scope>NUCLEOTIDE SEQUENCE [LARGE SCALE GENOMIC DNA]</scope>
    <source>
        <strain evidence="2">KCTC 42248</strain>
    </source>
</reference>
<organism evidence="1 2">
    <name type="scientific">Sphingobacterium corticis</name>
    <dbReference type="NCBI Taxonomy" id="1812823"/>
    <lineage>
        <taxon>Bacteria</taxon>
        <taxon>Pseudomonadati</taxon>
        <taxon>Bacteroidota</taxon>
        <taxon>Sphingobacteriia</taxon>
        <taxon>Sphingobacteriales</taxon>
        <taxon>Sphingobacteriaceae</taxon>
        <taxon>Sphingobacterium</taxon>
    </lineage>
</organism>
<dbReference type="EMBL" id="JBHUMA010000004">
    <property type="protein sequence ID" value="MFD2598216.1"/>
    <property type="molecule type" value="Genomic_DNA"/>
</dbReference>
<dbReference type="Proteomes" id="UP001597393">
    <property type="component" value="Unassembled WGS sequence"/>
</dbReference>
<keyword evidence="2" id="KW-1185">Reference proteome</keyword>
<protein>
    <recommendedName>
        <fullName evidence="3">DUF4935 domain-containing protein</fullName>
    </recommendedName>
</protein>
<gene>
    <name evidence="1" type="ORF">ACFSQ3_04560</name>
</gene>
<evidence type="ECO:0000313" key="2">
    <source>
        <dbReference type="Proteomes" id="UP001597393"/>
    </source>
</evidence>
<dbReference type="RefSeq" id="WP_380867942.1">
    <property type="nucleotide sequence ID" value="NZ_JBHUMA010000004.1"/>
</dbReference>
<sequence>MVALPVFGKATKQINEKFKFGDYPAFCKEYDGYNTLKEMLQQVESLHKELLTYSSSQIRNKNLQADLVIKELFLAAKVLDISADLYEKAKRRVVLGNPPGKNGSYGDAINWEIILYNSDLFDDLHIVANDKDYFSILDKQAINPFLELEYTEHTIGEITCYRSLTSFFKAKYPKLSLQVEQEKDEIISNLVNSQNFATTRRELERLKKYDMYSSQQASNLIVACLENSQISRILGDEDIKLQISEFVFKHSYLLDEETLTYYNQEWNERFPDDLYSPNPLEDHWPF</sequence>